<dbReference type="EMBL" id="FPAV01000030">
    <property type="protein sequence ID" value="SFU19438.1"/>
    <property type="molecule type" value="Genomic_DNA"/>
</dbReference>
<dbReference type="Proteomes" id="UP000199173">
    <property type="component" value="Unassembled WGS sequence"/>
</dbReference>
<gene>
    <name evidence="2" type="ORF">SAMN03159428_05363</name>
    <name evidence="1" type="ORF">SAMN03159514_05376</name>
</gene>
<dbReference type="EMBL" id="FOYJ01000026">
    <property type="protein sequence ID" value="SFR27719.1"/>
    <property type="molecule type" value="Genomic_DNA"/>
</dbReference>
<name>A0AAX2F0P0_9ENTR</name>
<accession>A0AAX2F0P0</accession>
<evidence type="ECO:0000313" key="3">
    <source>
        <dbReference type="Proteomes" id="UP000198760"/>
    </source>
</evidence>
<comment type="caution">
    <text evidence="1">The sequence shown here is derived from an EMBL/GenBank/DDBJ whole genome shotgun (WGS) entry which is preliminary data.</text>
</comment>
<dbReference type="RefSeq" id="WP_083596774.1">
    <property type="nucleotide sequence ID" value="NZ_FONC01000014.1"/>
</dbReference>
<dbReference type="AlphaFoldDB" id="A0AAX2F0P0"/>
<protein>
    <submittedName>
        <fullName evidence="1">Uncharacterized protein</fullName>
    </submittedName>
</protein>
<sequence>MSPLEEALRPTEMAFFQASRSRIWDYAVLSGGEWRSKFGGKTLAQMREEMPDMELIATAEAVKRQNEGHRLPWEEITGERYSDQLEMLPPLHWRTWGSCESFKSPERYSADVTRIFAKFRGRFFECRDLVTLTPQEIYESILSAFFAGDSVNSGQ</sequence>
<evidence type="ECO:0000313" key="2">
    <source>
        <dbReference type="EMBL" id="SFU19438.1"/>
    </source>
</evidence>
<dbReference type="Proteomes" id="UP000198760">
    <property type="component" value="Unassembled WGS sequence"/>
</dbReference>
<evidence type="ECO:0000313" key="1">
    <source>
        <dbReference type="EMBL" id="SFR27719.1"/>
    </source>
</evidence>
<proteinExistence type="predicted"/>
<keyword evidence="3" id="KW-1185">Reference proteome</keyword>
<organism evidence="1 4">
    <name type="scientific">Kosakonia radicincitans</name>
    <dbReference type="NCBI Taxonomy" id="283686"/>
    <lineage>
        <taxon>Bacteria</taxon>
        <taxon>Pseudomonadati</taxon>
        <taxon>Pseudomonadota</taxon>
        <taxon>Gammaproteobacteria</taxon>
        <taxon>Enterobacterales</taxon>
        <taxon>Enterobacteriaceae</taxon>
        <taxon>Kosakonia</taxon>
    </lineage>
</organism>
<reference evidence="3 4" key="1">
    <citation type="submission" date="2016-10" db="EMBL/GenBank/DDBJ databases">
        <authorList>
            <person name="Varghese N."/>
            <person name="Submissions S."/>
        </authorList>
    </citation>
    <scope>NUCLEOTIDE SEQUENCE [LARGE SCALE GENOMIC DNA]</scope>
    <source>
        <strain evidence="2 3">NFIX06</strain>
        <strain evidence="1 4">NFIX08</strain>
    </source>
</reference>
<evidence type="ECO:0000313" key="4">
    <source>
        <dbReference type="Proteomes" id="UP000199173"/>
    </source>
</evidence>